<gene>
    <name evidence="2" type="ORF">BKA67DRAFT_217447</name>
</gene>
<reference evidence="2" key="1">
    <citation type="journal article" date="2021" name="Nat. Commun.">
        <title>Genetic determinants of endophytism in the Arabidopsis root mycobiome.</title>
        <authorList>
            <person name="Mesny F."/>
            <person name="Miyauchi S."/>
            <person name="Thiergart T."/>
            <person name="Pickel B."/>
            <person name="Atanasova L."/>
            <person name="Karlsson M."/>
            <person name="Huettel B."/>
            <person name="Barry K.W."/>
            <person name="Haridas S."/>
            <person name="Chen C."/>
            <person name="Bauer D."/>
            <person name="Andreopoulos W."/>
            <person name="Pangilinan J."/>
            <person name="LaButti K."/>
            <person name="Riley R."/>
            <person name="Lipzen A."/>
            <person name="Clum A."/>
            <person name="Drula E."/>
            <person name="Henrissat B."/>
            <person name="Kohler A."/>
            <person name="Grigoriev I.V."/>
            <person name="Martin F.M."/>
            <person name="Hacquard S."/>
        </authorList>
    </citation>
    <scope>NUCLEOTIDE SEQUENCE</scope>
    <source>
        <strain evidence="2">MPI-SDFR-AT-0073</strain>
    </source>
</reference>
<dbReference type="OrthoDB" id="4158087at2759"/>
<keyword evidence="1" id="KW-0539">Nucleus</keyword>
<dbReference type="EMBL" id="JAGPXC010000002">
    <property type="protein sequence ID" value="KAH6658576.1"/>
    <property type="molecule type" value="Genomic_DNA"/>
</dbReference>
<dbReference type="Proteomes" id="UP000758603">
    <property type="component" value="Unassembled WGS sequence"/>
</dbReference>
<evidence type="ECO:0000313" key="2">
    <source>
        <dbReference type="EMBL" id="KAH6658576.1"/>
    </source>
</evidence>
<sequence length="520" mass="58305">MEKPKASIEGPLLRFITLDGDPSRAANDDAIRKLVKSNAYRSRKALAGIQATPNQTDSSSVPTLNSGLVAGKSRFALSSRKPLKRVRRQAASYSGCKSNDEYLEFNTTSVVPETTVNSVANFNVPDDAYHASHRYSRSMRCQPQYSPASSPVITKLKIQTTAQHFIGQAVDMQHLFYDLVGLAGNDDVIFHASSSITSVYYDTGAKDLFHCQQTLSLVSRRLSNCTLRSTDETIAAVGLLVVHNILAGTSKHSTLHMNGLQQIVHARGGLDKLPPRLRRTLSMIDLFHATTWGCSPRFPLVRPHVDFSITLEAFPSLSQNDFCFLKAYNNSYSKWSMHGMLHVLRILTAVRFSDPYGVVNQLALSDAIYLLEYQLLSPQPCLEPELLNSTGLQEAFRLAVFLYIDQVLKLMPPLNIKGLVIRLIGALKSISPSRHAETSTRSHLSVLLWIIMIGRLNAYNADDVQYLMEELVVVCRYLNFKERIDLQRYLDEVGPMLQPFKQQCEEILTQMEKFNHVVQL</sequence>
<organism evidence="2 3">
    <name type="scientific">Truncatella angustata</name>
    <dbReference type="NCBI Taxonomy" id="152316"/>
    <lineage>
        <taxon>Eukaryota</taxon>
        <taxon>Fungi</taxon>
        <taxon>Dikarya</taxon>
        <taxon>Ascomycota</taxon>
        <taxon>Pezizomycotina</taxon>
        <taxon>Sordariomycetes</taxon>
        <taxon>Xylariomycetidae</taxon>
        <taxon>Amphisphaeriales</taxon>
        <taxon>Sporocadaceae</taxon>
        <taxon>Truncatella</taxon>
    </lineage>
</organism>
<comment type="caution">
    <text evidence="2">The sequence shown here is derived from an EMBL/GenBank/DDBJ whole genome shotgun (WGS) entry which is preliminary data.</text>
</comment>
<dbReference type="PANTHER" id="PTHR37540">
    <property type="entry name" value="TRANSCRIPTION FACTOR (ACR-2), PUTATIVE-RELATED-RELATED"/>
    <property type="match status" value="1"/>
</dbReference>
<dbReference type="InterPro" id="IPR021858">
    <property type="entry name" value="Fun_TF"/>
</dbReference>
<evidence type="ECO:0000256" key="1">
    <source>
        <dbReference type="ARBA" id="ARBA00023242"/>
    </source>
</evidence>
<dbReference type="Pfam" id="PF11951">
    <property type="entry name" value="Fungal_trans_2"/>
    <property type="match status" value="1"/>
</dbReference>
<protein>
    <submittedName>
        <fullName evidence="2">Uncharacterized protein</fullName>
    </submittedName>
</protein>
<dbReference type="RefSeq" id="XP_045962810.1">
    <property type="nucleotide sequence ID" value="XM_046095542.1"/>
</dbReference>
<dbReference type="AlphaFoldDB" id="A0A9P8UUS6"/>
<evidence type="ECO:0000313" key="3">
    <source>
        <dbReference type="Proteomes" id="UP000758603"/>
    </source>
</evidence>
<name>A0A9P8UUS6_9PEZI</name>
<accession>A0A9P8UUS6</accession>
<keyword evidence="3" id="KW-1185">Reference proteome</keyword>
<proteinExistence type="predicted"/>
<dbReference type="GeneID" id="70124435"/>
<dbReference type="PANTHER" id="PTHR37540:SF5">
    <property type="entry name" value="TRANSCRIPTION FACTOR DOMAIN-CONTAINING PROTEIN"/>
    <property type="match status" value="1"/>
</dbReference>